<evidence type="ECO:0000256" key="5">
    <source>
        <dbReference type="PROSITE-ProRule" id="PRU10141"/>
    </source>
</evidence>
<dbReference type="Pfam" id="PF00069">
    <property type="entry name" value="Pkinase"/>
    <property type="match status" value="1"/>
</dbReference>
<keyword evidence="7" id="KW-0812">Transmembrane</keyword>
<reference evidence="10 12" key="1">
    <citation type="submission" date="2015-12" db="EMBL/GenBank/DDBJ databases">
        <title>Update maize B73 reference genome by single molecule sequencing technologies.</title>
        <authorList>
            <consortium name="Maize Genome Sequencing Project"/>
            <person name="Ware D."/>
        </authorList>
    </citation>
    <scope>NUCLEOTIDE SEQUENCE [LARGE SCALE GENOMIC DNA]</scope>
    <source>
        <strain evidence="12">cv. B73</strain>
        <tissue evidence="10">Seedling</tissue>
    </source>
</reference>
<keyword evidence="7" id="KW-1133">Transmembrane helix</keyword>
<reference evidence="11" key="3">
    <citation type="submission" date="2021-05" db="UniProtKB">
        <authorList>
            <consortium name="EnsemblPlants"/>
        </authorList>
    </citation>
    <scope>IDENTIFICATION</scope>
    <source>
        <strain evidence="11">cv. B73</strain>
    </source>
</reference>
<keyword evidence="8" id="KW-0732">Signal</keyword>
<feature type="transmembrane region" description="Helical" evidence="7">
    <location>
        <begin position="262"/>
        <end position="285"/>
    </location>
</feature>
<keyword evidence="12" id="KW-1185">Reference proteome</keyword>
<keyword evidence="7" id="KW-0472">Membrane</keyword>
<dbReference type="InterPro" id="IPR008271">
    <property type="entry name" value="Ser/Thr_kinase_AS"/>
</dbReference>
<dbReference type="GeneID" id="110013313"/>
<feature type="compositionally biased region" description="Polar residues" evidence="6">
    <location>
        <begin position="672"/>
        <end position="682"/>
    </location>
</feature>
<dbReference type="Gramene" id="Zm00001eb076230_T001">
    <property type="protein sequence ID" value="Zm00001eb076230_P001"/>
    <property type="gene ID" value="Zm00001eb076230"/>
</dbReference>
<protein>
    <submittedName>
        <fullName evidence="10">Protein kinase superfamily protein</fullName>
    </submittedName>
</protein>
<dbReference type="InterPro" id="IPR000719">
    <property type="entry name" value="Prot_kinase_dom"/>
</dbReference>
<keyword evidence="3 10" id="KW-0418">Kinase</keyword>
<keyword evidence="13" id="KW-1267">Proteomics identification</keyword>
<dbReference type="SMART" id="SM00220">
    <property type="entry name" value="S_TKc"/>
    <property type="match status" value="1"/>
</dbReference>
<dbReference type="GO" id="GO:0004672">
    <property type="term" value="F:protein kinase activity"/>
    <property type="evidence" value="ECO:0000318"/>
    <property type="project" value="GO_Central"/>
</dbReference>
<feature type="signal peptide" evidence="8">
    <location>
        <begin position="1"/>
        <end position="26"/>
    </location>
</feature>
<proteinExistence type="evidence at protein level"/>
<dbReference type="RefSeq" id="NP_001337092.1">
    <property type="nucleotide sequence ID" value="NM_001350163.1"/>
</dbReference>
<keyword evidence="2 5" id="KW-0547">Nucleotide-binding</keyword>
<dbReference type="eggNOG" id="KOG1187">
    <property type="taxonomic scope" value="Eukaryota"/>
</dbReference>
<dbReference type="FunFam" id="3.30.200.20:FF:000420">
    <property type="entry name" value="Putative receptor-like protein kinase"/>
    <property type="match status" value="1"/>
</dbReference>
<feature type="region of interest" description="Disordered" evidence="6">
    <location>
        <begin position="643"/>
        <end position="682"/>
    </location>
</feature>
<dbReference type="CDD" id="cd14066">
    <property type="entry name" value="STKc_IRAK"/>
    <property type="match status" value="1"/>
</dbReference>
<dbReference type="Gene3D" id="3.30.200.20">
    <property type="entry name" value="Phosphorylase Kinase, domain 1"/>
    <property type="match status" value="1"/>
</dbReference>
<dbReference type="PROSITE" id="PS00108">
    <property type="entry name" value="PROTEIN_KINASE_ST"/>
    <property type="match status" value="1"/>
</dbReference>
<dbReference type="FunCoup" id="A0A1D6E548">
    <property type="interactions" value="1209"/>
</dbReference>
<evidence type="ECO:0000256" key="4">
    <source>
        <dbReference type="ARBA" id="ARBA00022840"/>
    </source>
</evidence>
<evidence type="ECO:0007829" key="13">
    <source>
        <dbReference type="PeptideAtlas" id="A0A1D6E548"/>
    </source>
</evidence>
<dbReference type="PROSITE" id="PS50011">
    <property type="entry name" value="PROTEIN_KINASE_DOM"/>
    <property type="match status" value="1"/>
</dbReference>
<dbReference type="Gene3D" id="1.10.510.10">
    <property type="entry name" value="Transferase(Phosphotransferase) domain 1"/>
    <property type="match status" value="1"/>
</dbReference>
<dbReference type="GO" id="GO:0005524">
    <property type="term" value="F:ATP binding"/>
    <property type="evidence" value="ECO:0007669"/>
    <property type="project" value="UniProtKB-UniRule"/>
</dbReference>
<reference evidence="11" key="2">
    <citation type="submission" date="2019-07" db="EMBL/GenBank/DDBJ databases">
        <authorList>
            <person name="Seetharam A."/>
            <person name="Woodhouse M."/>
            <person name="Cannon E."/>
        </authorList>
    </citation>
    <scope>NUCLEOTIDE SEQUENCE [LARGE SCALE GENOMIC DNA]</scope>
    <source>
        <strain evidence="11">cv. B73</strain>
    </source>
</reference>
<dbReference type="ExpressionAtlas" id="A0A1D6E548">
    <property type="expression patterns" value="baseline and differential"/>
</dbReference>
<dbReference type="InterPro" id="IPR043891">
    <property type="entry name" value="SPARK"/>
</dbReference>
<dbReference type="EMBL" id="CM007648">
    <property type="protein sequence ID" value="ONM15620.1"/>
    <property type="molecule type" value="Genomic_DNA"/>
</dbReference>
<evidence type="ECO:0000313" key="11">
    <source>
        <dbReference type="EnsemblPlants" id="Zm00001eb076230_P001"/>
    </source>
</evidence>
<dbReference type="Proteomes" id="UP000007305">
    <property type="component" value="Chromosome 2"/>
</dbReference>
<evidence type="ECO:0000256" key="7">
    <source>
        <dbReference type="SAM" id="Phobius"/>
    </source>
</evidence>
<dbReference type="OrthoDB" id="543156at2759"/>
<dbReference type="FunFam" id="1.10.510.10:FF:000381">
    <property type="entry name" value="Putative receptor-like protein kinase"/>
    <property type="match status" value="1"/>
</dbReference>
<dbReference type="SMR" id="A0A1D6E548"/>
<name>A0A1D6E548_MAIZE</name>
<evidence type="ECO:0000256" key="3">
    <source>
        <dbReference type="ARBA" id="ARBA00022777"/>
    </source>
</evidence>
<dbReference type="PANTHER" id="PTHR47989">
    <property type="entry name" value="OS01G0750732 PROTEIN"/>
    <property type="match status" value="1"/>
</dbReference>
<dbReference type="EnsemblPlants" id="Zm00001eb076230_T001">
    <property type="protein sequence ID" value="Zm00001eb076230_P001"/>
    <property type="gene ID" value="Zm00001eb076230"/>
</dbReference>
<dbReference type="InterPro" id="IPR011009">
    <property type="entry name" value="Kinase-like_dom_sf"/>
</dbReference>
<organism evidence="10">
    <name type="scientific">Zea mays</name>
    <name type="common">Maize</name>
    <dbReference type="NCBI Taxonomy" id="4577"/>
    <lineage>
        <taxon>Eukaryota</taxon>
        <taxon>Viridiplantae</taxon>
        <taxon>Streptophyta</taxon>
        <taxon>Embryophyta</taxon>
        <taxon>Tracheophyta</taxon>
        <taxon>Spermatophyta</taxon>
        <taxon>Magnoliopsida</taxon>
        <taxon>Liliopsida</taxon>
        <taxon>Poales</taxon>
        <taxon>Poaceae</taxon>
        <taxon>PACMAD clade</taxon>
        <taxon>Panicoideae</taxon>
        <taxon>Andropogonodae</taxon>
        <taxon>Andropogoneae</taxon>
        <taxon>Tripsacinae</taxon>
        <taxon>Zea</taxon>
    </lineage>
</organism>
<dbReference type="GO" id="GO:0005886">
    <property type="term" value="C:plasma membrane"/>
    <property type="evidence" value="ECO:0000318"/>
    <property type="project" value="GO_Central"/>
</dbReference>
<keyword evidence="1" id="KW-0808">Transferase</keyword>
<evidence type="ECO:0000256" key="6">
    <source>
        <dbReference type="SAM" id="MobiDB-lite"/>
    </source>
</evidence>
<feature type="chain" id="PRO_5011173256" evidence="8">
    <location>
        <begin position="27"/>
        <end position="682"/>
    </location>
</feature>
<feature type="domain" description="Protein kinase" evidence="9">
    <location>
        <begin position="335"/>
        <end position="607"/>
    </location>
</feature>
<dbReference type="PROSITE" id="PS00107">
    <property type="entry name" value="PROTEIN_KINASE_ATP"/>
    <property type="match status" value="1"/>
</dbReference>
<dbReference type="InterPro" id="IPR017441">
    <property type="entry name" value="Protein_kinase_ATP_BS"/>
</dbReference>
<sequence>MPALHPHRRSFPIPLLLLLSLFASSPLFFSPSPAATAVGDCPLDFSWANFTLAAAACSDPTQRAACCRYINAFVAISIARYANATGRLGVPPAFAEICLSSVSETFKLRGIPTDADVFCGLGPKIRVSYQCAGRDTVLEMMQSPNFNDVIGSCRGPLSLDITCKTCLNYGIVYLHRLIGSDDNVGLSVCRNAVFVTLATQGGILSYEDIVTCFFGVQGITTFPGPASVTSTPASSPNVTVDSPAPRIKSLPQKQHQHYRITVIPGIGIGVILFAVLLQIVLAVLIRRKSRELKNAEFPARNPDNTFHYNQSWRCPEGQSPMFQRFSYKETMKATDNFSTVIGKGGFGTVFKAQFNDGSIAAVKRMDKVSKQAEEEFCREMELLARLHHRHLVTLKGFCIEKKERFLVYEYMANGSLKDHLHSSGRKPLSWQTRLQIATDVANALEYLHFFCNPPLCHRDIKSSNILLDEHFVAKVADFGLAHASRTGAISFEAVNTDIRGTPGYMDPEYVVTQELTEKSDIYSYGVLLLELVTGRRAIQDRTNLVEWAQSHLSSGAVSPELVDPRIRGAVDVDHLHVVVGIVQWCTHREGRQRPSVRQVLRMLSERLDPGNGSFGEGMEDAEGGFYPRSSRCGGAHHRNELVPYGGGDMRSLHSSSSTTRSSYCSRSMLLESGQTQSPPETQ</sequence>
<evidence type="ECO:0000259" key="9">
    <source>
        <dbReference type="PROSITE" id="PS50011"/>
    </source>
</evidence>
<gene>
    <name evidence="11" type="primary">LOC110013313</name>
    <name evidence="10" type="ORF">ZEAMMB73_Zm00001d002905</name>
</gene>
<feature type="binding site" evidence="5">
    <location>
        <position position="363"/>
    </location>
    <ligand>
        <name>ATP</name>
        <dbReference type="ChEBI" id="CHEBI:30616"/>
    </ligand>
</feature>
<evidence type="ECO:0000256" key="8">
    <source>
        <dbReference type="SAM" id="SignalP"/>
    </source>
</evidence>
<accession>A0A1D6E548</accession>
<feature type="compositionally biased region" description="Low complexity" evidence="6">
    <location>
        <begin position="652"/>
        <end position="667"/>
    </location>
</feature>
<dbReference type="AlphaFoldDB" id="A0A1D6E548"/>
<dbReference type="Pfam" id="PF19160">
    <property type="entry name" value="SPARK"/>
    <property type="match status" value="1"/>
</dbReference>
<dbReference type="EMBL" id="CM007648">
    <property type="protein sequence ID" value="ONM15621.1"/>
    <property type="molecule type" value="Genomic_DNA"/>
</dbReference>
<evidence type="ECO:0000256" key="2">
    <source>
        <dbReference type="ARBA" id="ARBA00022741"/>
    </source>
</evidence>
<dbReference type="PANTHER" id="PTHR47989:SF36">
    <property type="entry name" value="PROTEIN KINASE DOMAIN-CONTAINING PROTEIN"/>
    <property type="match status" value="1"/>
</dbReference>
<evidence type="ECO:0000313" key="10">
    <source>
        <dbReference type="EMBL" id="ONM15620.1"/>
    </source>
</evidence>
<dbReference type="STRING" id="4577.A0A1D6E548"/>
<dbReference type="KEGG" id="zma:110013313"/>
<keyword evidence="4 5" id="KW-0067">ATP-binding</keyword>
<dbReference type="PaxDb" id="4577-GRMZM2G081957_P01"/>
<dbReference type="GO" id="GO:0007165">
    <property type="term" value="P:signal transduction"/>
    <property type="evidence" value="ECO:0000318"/>
    <property type="project" value="GO_Central"/>
</dbReference>
<evidence type="ECO:0000313" key="12">
    <source>
        <dbReference type="Proteomes" id="UP000007305"/>
    </source>
</evidence>
<evidence type="ECO:0000256" key="1">
    <source>
        <dbReference type="ARBA" id="ARBA00022679"/>
    </source>
</evidence>
<dbReference type="SUPFAM" id="SSF56112">
    <property type="entry name" value="Protein kinase-like (PK-like)"/>
    <property type="match status" value="1"/>
</dbReference>
<dbReference type="IntAct" id="A0A1D6E548">
    <property type="interactions" value="1"/>
</dbReference>